<feature type="compositionally biased region" description="Basic and acidic residues" evidence="1">
    <location>
        <begin position="8"/>
        <end position="63"/>
    </location>
</feature>
<evidence type="ECO:0000256" key="1">
    <source>
        <dbReference type="SAM" id="MobiDB-lite"/>
    </source>
</evidence>
<dbReference type="Proteomes" id="UP000187209">
    <property type="component" value="Unassembled WGS sequence"/>
</dbReference>
<name>A0A1R2ALL9_9CILI</name>
<evidence type="ECO:0000313" key="2">
    <source>
        <dbReference type="EMBL" id="OMJ65384.1"/>
    </source>
</evidence>
<comment type="caution">
    <text evidence="2">The sequence shown here is derived from an EMBL/GenBank/DDBJ whole genome shotgun (WGS) entry which is preliminary data.</text>
</comment>
<organism evidence="2 3">
    <name type="scientific">Stentor coeruleus</name>
    <dbReference type="NCBI Taxonomy" id="5963"/>
    <lineage>
        <taxon>Eukaryota</taxon>
        <taxon>Sar</taxon>
        <taxon>Alveolata</taxon>
        <taxon>Ciliophora</taxon>
        <taxon>Postciliodesmatophora</taxon>
        <taxon>Heterotrichea</taxon>
        <taxon>Heterotrichida</taxon>
        <taxon>Stentoridae</taxon>
        <taxon>Stentor</taxon>
    </lineage>
</organism>
<protein>
    <submittedName>
        <fullName evidence="2">Uncharacterized protein</fullName>
    </submittedName>
</protein>
<reference evidence="2 3" key="1">
    <citation type="submission" date="2016-11" db="EMBL/GenBank/DDBJ databases">
        <title>The macronuclear genome of Stentor coeruleus: a giant cell with tiny introns.</title>
        <authorList>
            <person name="Slabodnick M."/>
            <person name="Ruby J.G."/>
            <person name="Reiff S.B."/>
            <person name="Swart E.C."/>
            <person name="Gosai S."/>
            <person name="Prabakaran S."/>
            <person name="Witkowska E."/>
            <person name="Larue G.E."/>
            <person name="Fisher S."/>
            <person name="Freeman R.M."/>
            <person name="Gunawardena J."/>
            <person name="Chu W."/>
            <person name="Stover N.A."/>
            <person name="Gregory B.D."/>
            <person name="Nowacki M."/>
            <person name="Derisi J."/>
            <person name="Roy S.W."/>
            <person name="Marshall W.F."/>
            <person name="Sood P."/>
        </authorList>
    </citation>
    <scope>NUCLEOTIDE SEQUENCE [LARGE SCALE GENOMIC DNA]</scope>
    <source>
        <strain evidence="2">WM001</strain>
    </source>
</reference>
<dbReference type="AlphaFoldDB" id="A0A1R2ALL9"/>
<gene>
    <name evidence="2" type="ORF">SteCoe_38330</name>
</gene>
<feature type="region of interest" description="Disordered" evidence="1">
    <location>
        <begin position="1"/>
        <end position="64"/>
    </location>
</feature>
<keyword evidence="3" id="KW-1185">Reference proteome</keyword>
<proteinExistence type="predicted"/>
<evidence type="ECO:0000313" key="3">
    <source>
        <dbReference type="Proteomes" id="UP000187209"/>
    </source>
</evidence>
<dbReference type="EMBL" id="MPUH01002175">
    <property type="protein sequence ID" value="OMJ65384.1"/>
    <property type="molecule type" value="Genomic_DNA"/>
</dbReference>
<sequence length="110" mass="13495">MSFPCKNSDSRMLEEQERKRKEEEMMRKIQEEVEEREREKEERMREERMREGEEKKRFSDNRGIHSMSLEQKKAYVSGLNFNSYIPSQYHQDIKEILFTNDGKYVFVCKT</sequence>
<accession>A0A1R2ALL9</accession>